<protein>
    <submittedName>
        <fullName evidence="2">5-methyltetrahydrofolate--homocysteine methyltransferase</fullName>
    </submittedName>
</protein>
<dbReference type="SUPFAM" id="SSF51004">
    <property type="entry name" value="C-terminal (heme d1) domain of cytochrome cd1-nitrite reductase"/>
    <property type="match status" value="1"/>
</dbReference>
<keyword evidence="2" id="KW-0808">Transferase</keyword>
<keyword evidence="3" id="KW-1185">Reference proteome</keyword>
<keyword evidence="2" id="KW-0489">Methyltransferase</keyword>
<evidence type="ECO:0000256" key="1">
    <source>
        <dbReference type="SAM" id="SignalP"/>
    </source>
</evidence>
<sequence>MNKMHLNLLAATISALLLSACGDAETTIVQQDSIESGDDHDHDDEHDHGDGYEIESAGRLAVLSADANQTYIYDLDDNSLLDNFALTYASSSLSSSAGFRYAVINSRGQDQIEFIDGGLWQEDHGEHLHGYKQDPALTTYKLNGSRPTHLVKHDGKLAVFYDGNSETGENSSVQVLSDSGIANETETLAELTYGFSMHGVAEPNGEHLIATIRRDDSLSTSANKVLPDQVGLYHLHDGEYEQEHVFELTCPDLHGAAQNEAYQAFGCSDGVLITQFNENDPSSAKVANIDVLDGVRVGTLYGHHDVNNFIGIASSHGGGAAIVLNIDPVGNSMEEIDWQPVTGAQPTAYSFSADGEHFLILDNQGYLTLLSAHNHDGEQHWEFEKQIDISEEDVADMPEDLSFKMSISQNEPLVYIADPISKHILTIDIETAETVSDIELNYMPASVTWLGIKEDEHEHEEDHDEDHDHDH</sequence>
<keyword evidence="2" id="KW-0614">Plasmid</keyword>
<dbReference type="GO" id="GO:0032259">
    <property type="term" value="P:methylation"/>
    <property type="evidence" value="ECO:0007669"/>
    <property type="project" value="UniProtKB-KW"/>
</dbReference>
<feature type="signal peptide" evidence="1">
    <location>
        <begin position="1"/>
        <end position="24"/>
    </location>
</feature>
<gene>
    <name evidence="2" type="ORF">OLW01_17070</name>
</gene>
<dbReference type="InterPro" id="IPR011048">
    <property type="entry name" value="Haem_d1_sf"/>
</dbReference>
<organism evidence="2 3">
    <name type="scientific">Catenovulum adriaticum</name>
    <dbReference type="NCBI Taxonomy" id="2984846"/>
    <lineage>
        <taxon>Bacteria</taxon>
        <taxon>Pseudomonadati</taxon>
        <taxon>Pseudomonadota</taxon>
        <taxon>Gammaproteobacteria</taxon>
        <taxon>Alteromonadales</taxon>
        <taxon>Alteromonadaceae</taxon>
        <taxon>Catenovulum</taxon>
    </lineage>
</organism>
<dbReference type="EMBL" id="CP109967">
    <property type="protein sequence ID" value="WAJ72441.1"/>
    <property type="molecule type" value="Genomic_DNA"/>
</dbReference>
<dbReference type="GO" id="GO:0008168">
    <property type="term" value="F:methyltransferase activity"/>
    <property type="evidence" value="ECO:0007669"/>
    <property type="project" value="UniProtKB-KW"/>
</dbReference>
<evidence type="ECO:0000313" key="3">
    <source>
        <dbReference type="Proteomes" id="UP001163726"/>
    </source>
</evidence>
<geneLocation type="plasmid" evidence="2 3">
    <name>pCadTS8_2</name>
</geneLocation>
<proteinExistence type="predicted"/>
<reference evidence="2" key="1">
    <citation type="submission" date="2022-10" db="EMBL/GenBank/DDBJ databases">
        <title>Catenovulum adriacola sp. nov. isolated in the Harbour of Susak.</title>
        <authorList>
            <person name="Schoch T."/>
            <person name="Reich S.J."/>
            <person name="Stoeferle S."/>
            <person name="Flaiz M."/>
            <person name="Kazda M."/>
            <person name="Riedel C.U."/>
            <person name="Duerre P."/>
        </authorList>
    </citation>
    <scope>NUCLEOTIDE SEQUENCE</scope>
    <source>
        <strain evidence="2">TS8</strain>
        <plasmid evidence="2">pCadTS8_2</plasmid>
    </source>
</reference>
<dbReference type="Proteomes" id="UP001163726">
    <property type="component" value="Plasmid pCadTS8_2"/>
</dbReference>
<dbReference type="RefSeq" id="WP_268077242.1">
    <property type="nucleotide sequence ID" value="NZ_CP109967.1"/>
</dbReference>
<feature type="chain" id="PRO_5045818887" evidence="1">
    <location>
        <begin position="25"/>
        <end position="471"/>
    </location>
</feature>
<accession>A0ABY7ATK2</accession>
<evidence type="ECO:0000313" key="2">
    <source>
        <dbReference type="EMBL" id="WAJ72441.1"/>
    </source>
</evidence>
<keyword evidence="1" id="KW-0732">Signal</keyword>
<dbReference type="PROSITE" id="PS51257">
    <property type="entry name" value="PROKAR_LIPOPROTEIN"/>
    <property type="match status" value="1"/>
</dbReference>
<name>A0ABY7ATK2_9ALTE</name>